<reference evidence="2" key="1">
    <citation type="submission" date="2020-06" db="EMBL/GenBank/DDBJ databases">
        <authorList>
            <consortium name="Plant Systems Biology data submission"/>
        </authorList>
    </citation>
    <scope>NUCLEOTIDE SEQUENCE</scope>
    <source>
        <strain evidence="2">D6</strain>
    </source>
</reference>
<feature type="transmembrane region" description="Helical" evidence="1">
    <location>
        <begin position="20"/>
        <end position="37"/>
    </location>
</feature>
<dbReference type="EMBL" id="CAICTM010001670">
    <property type="protein sequence ID" value="CAB9525407.1"/>
    <property type="molecule type" value="Genomic_DNA"/>
</dbReference>
<evidence type="ECO:0000313" key="2">
    <source>
        <dbReference type="EMBL" id="CAB9525407.1"/>
    </source>
</evidence>
<comment type="caution">
    <text evidence="2">The sequence shown here is derived from an EMBL/GenBank/DDBJ whole genome shotgun (WGS) entry which is preliminary data.</text>
</comment>
<keyword evidence="1" id="KW-1133">Transmembrane helix</keyword>
<sequence length="427" mass="49544">MLWRRVNAFLANRNNRFSVCMALVLMTGGTLIFRWSFPDQAKALFDPMQAELESVLAHDKLRANNKKAATPKKTYKLPPPISYFKHGNDGLDDASYCIHNSTSDYCCSEEHCATIVARSTLYSECCGNVHNNKTGSRSQIFPLLITSAPRGGTWFMQQLLTKTGLQGLTTDEHTPQHLGTVSWKHIFHQDKYYFGRQSTTHLYKSKFRVIWHLVRDPLKTLTSIAFTDPLWEDSDHSRIYMNYIASHIPISNKTVLMTQFNITKEELEGVMQHRTIAMNRNPKLSHFLIFRGLEIYLYWQGFINYLNVPIFRLEDLAVDKNVTILDEIFRSVGRDPPSHQRVIQVLEAQQIKRHEHQRRRELRRQLQLGAYKGNARGDRIRKGSRIHRATLTWEELCEVSEKKALSMLKMSQSFGYYLDVDRATLCN</sequence>
<evidence type="ECO:0000313" key="3">
    <source>
        <dbReference type="Proteomes" id="UP001153069"/>
    </source>
</evidence>
<keyword evidence="1" id="KW-0812">Transmembrane</keyword>
<dbReference type="AlphaFoldDB" id="A0A9N8EQJ2"/>
<dbReference type="OrthoDB" id="406826at2759"/>
<keyword evidence="1" id="KW-0472">Membrane</keyword>
<protein>
    <recommendedName>
        <fullName evidence="4">Sulfotransferase</fullName>
    </recommendedName>
</protein>
<dbReference type="Gene3D" id="3.40.50.300">
    <property type="entry name" value="P-loop containing nucleotide triphosphate hydrolases"/>
    <property type="match status" value="1"/>
</dbReference>
<dbReference type="InterPro" id="IPR027417">
    <property type="entry name" value="P-loop_NTPase"/>
</dbReference>
<dbReference type="Proteomes" id="UP001153069">
    <property type="component" value="Unassembled WGS sequence"/>
</dbReference>
<gene>
    <name evidence="2" type="ORF">SEMRO_1672_G290160.1</name>
</gene>
<keyword evidence="3" id="KW-1185">Reference proteome</keyword>
<accession>A0A9N8EQJ2</accession>
<name>A0A9N8EQJ2_9STRA</name>
<evidence type="ECO:0008006" key="4">
    <source>
        <dbReference type="Google" id="ProtNLM"/>
    </source>
</evidence>
<dbReference type="SUPFAM" id="SSF52540">
    <property type="entry name" value="P-loop containing nucleoside triphosphate hydrolases"/>
    <property type="match status" value="1"/>
</dbReference>
<evidence type="ECO:0000256" key="1">
    <source>
        <dbReference type="SAM" id="Phobius"/>
    </source>
</evidence>
<proteinExistence type="predicted"/>
<organism evidence="2 3">
    <name type="scientific">Seminavis robusta</name>
    <dbReference type="NCBI Taxonomy" id="568900"/>
    <lineage>
        <taxon>Eukaryota</taxon>
        <taxon>Sar</taxon>
        <taxon>Stramenopiles</taxon>
        <taxon>Ochrophyta</taxon>
        <taxon>Bacillariophyta</taxon>
        <taxon>Bacillariophyceae</taxon>
        <taxon>Bacillariophycidae</taxon>
        <taxon>Naviculales</taxon>
        <taxon>Naviculaceae</taxon>
        <taxon>Seminavis</taxon>
    </lineage>
</organism>